<evidence type="ECO:0000256" key="1">
    <source>
        <dbReference type="SAM" id="MobiDB-lite"/>
    </source>
</evidence>
<feature type="transmembrane region" description="Helical" evidence="2">
    <location>
        <begin position="59"/>
        <end position="79"/>
    </location>
</feature>
<sequence>MEPENIVRLTARTPQVMGRMESRTNIAVPDRVIEARAAATTNCGDSACEKPVSNTTFTLPIILGVAIPVIGAAILFFILQRRHVRKQREEDANDRHASMDFGLGDVPQPGRQKRAPSALATEKEYGGKPGMSGRQVSMDMNLNSPYLLPPELHNSRESIHSLSRSLAQHEDPYHPVTQYYPGDGASIRSQSKQGSSIYTGSSNAPSKFQDTSTAELVANAGSMPRSVPPAAFVPPPRQNSLARKNLPSPDESPSNDPVPPYPTEPAQAHMPDVLSPPAMPKMGLPNSPRPGQNLMNLAPAVPNIEANRESTGDMSAIRNSNNYLGSFINSGEPSPTPPSPPRKDREPELPTLPAEPTLPTLEQSIKRKSPPPGVNSLPSNPRPVRKESIATVQPQTYMDDESEYGDGFKVTPPSPGRANAQRYSMDVPPEEFAQAGLGAPGFDPKRLSMTFRPLPPDNMMETDDPEIRANRIRSFYKEYFDENKPAPAGQYYEDYDQNYLGETSYYDPDSNQFVMPYAEPVTRRAMTPPPRGPPRFQGPPRARQGSMGAMSAGGMRGPQMYPPGPRAYSSASGRMGPGGQNGPRKPMPPPAALNSLPTPSKLRDDSFALMGAIDFAPPQNYRDRAAGRSESPLGERRPYSPAVPAFAPVVSAFEELAAIPSPHMLRKSGTFTSLDFAPPKKFRDPDSMSDAGSIRSNRSGISTTQLGAIRNGAYRVSRIPQDVVFTKNDLASQLKPQWGMRPHS</sequence>
<feature type="compositionally biased region" description="Polar residues" evidence="1">
    <location>
        <begin position="187"/>
        <end position="210"/>
    </location>
</feature>
<evidence type="ECO:0000313" key="4">
    <source>
        <dbReference type="Proteomes" id="UP000235786"/>
    </source>
</evidence>
<feature type="region of interest" description="Disordered" evidence="1">
    <location>
        <begin position="89"/>
        <end position="130"/>
    </location>
</feature>
<feature type="compositionally biased region" description="Low complexity" evidence="1">
    <location>
        <begin position="538"/>
        <end position="553"/>
    </location>
</feature>
<feature type="region of interest" description="Disordered" evidence="1">
    <location>
        <begin position="523"/>
        <end position="593"/>
    </location>
</feature>
<feature type="region of interest" description="Disordered" evidence="1">
    <location>
        <begin position="158"/>
        <end position="210"/>
    </location>
</feature>
<feature type="region of interest" description="Disordered" evidence="1">
    <location>
        <begin position="225"/>
        <end position="466"/>
    </location>
</feature>
<reference evidence="3 4" key="1">
    <citation type="submission" date="2016-04" db="EMBL/GenBank/DDBJ databases">
        <title>A degradative enzymes factory behind the ericoid mycorrhizal symbiosis.</title>
        <authorList>
            <consortium name="DOE Joint Genome Institute"/>
            <person name="Martino E."/>
            <person name="Morin E."/>
            <person name="Grelet G."/>
            <person name="Kuo A."/>
            <person name="Kohler A."/>
            <person name="Daghino S."/>
            <person name="Barry K."/>
            <person name="Choi C."/>
            <person name="Cichocki N."/>
            <person name="Clum A."/>
            <person name="Copeland A."/>
            <person name="Hainaut M."/>
            <person name="Haridas S."/>
            <person name="Labutti K."/>
            <person name="Lindquist E."/>
            <person name="Lipzen A."/>
            <person name="Khouja H.-R."/>
            <person name="Murat C."/>
            <person name="Ohm R."/>
            <person name="Olson A."/>
            <person name="Spatafora J."/>
            <person name="Veneault-Fourrey C."/>
            <person name="Henrissat B."/>
            <person name="Grigoriev I."/>
            <person name="Martin F."/>
            <person name="Perotto S."/>
        </authorList>
    </citation>
    <scope>NUCLEOTIDE SEQUENCE [LARGE SCALE GENOMIC DNA]</scope>
    <source>
        <strain evidence="3 4">F</strain>
    </source>
</reference>
<keyword evidence="2" id="KW-1133">Transmembrane helix</keyword>
<organism evidence="3 4">
    <name type="scientific">Hyaloscypha variabilis (strain UAMH 11265 / GT02V1 / F)</name>
    <name type="common">Meliniomyces variabilis</name>
    <dbReference type="NCBI Taxonomy" id="1149755"/>
    <lineage>
        <taxon>Eukaryota</taxon>
        <taxon>Fungi</taxon>
        <taxon>Dikarya</taxon>
        <taxon>Ascomycota</taxon>
        <taxon>Pezizomycotina</taxon>
        <taxon>Leotiomycetes</taxon>
        <taxon>Helotiales</taxon>
        <taxon>Hyaloscyphaceae</taxon>
        <taxon>Hyaloscypha</taxon>
        <taxon>Hyaloscypha variabilis</taxon>
    </lineage>
</organism>
<evidence type="ECO:0000313" key="3">
    <source>
        <dbReference type="EMBL" id="PMD44923.1"/>
    </source>
</evidence>
<feature type="region of interest" description="Disordered" evidence="1">
    <location>
        <begin position="676"/>
        <end position="698"/>
    </location>
</feature>
<dbReference type="OrthoDB" id="5417135at2759"/>
<proteinExistence type="predicted"/>
<dbReference type="Proteomes" id="UP000235786">
    <property type="component" value="Unassembled WGS sequence"/>
</dbReference>
<dbReference type="AlphaFoldDB" id="A0A2J6S2C6"/>
<dbReference type="EMBL" id="KZ613940">
    <property type="protein sequence ID" value="PMD44923.1"/>
    <property type="molecule type" value="Genomic_DNA"/>
</dbReference>
<dbReference type="STRING" id="1149755.A0A2J6S2C6"/>
<feature type="region of interest" description="Disordered" evidence="1">
    <location>
        <begin position="619"/>
        <end position="638"/>
    </location>
</feature>
<dbReference type="PANTHER" id="PTHR42088:SF1">
    <property type="entry name" value="YALI0F10131P"/>
    <property type="match status" value="1"/>
</dbReference>
<feature type="compositionally biased region" description="Basic and acidic residues" evidence="1">
    <location>
        <begin position="621"/>
        <end position="638"/>
    </location>
</feature>
<feature type="compositionally biased region" description="Pro residues" evidence="1">
    <location>
        <begin position="527"/>
        <end position="537"/>
    </location>
</feature>
<accession>A0A2J6S2C6</accession>
<keyword evidence="2" id="KW-0472">Membrane</keyword>
<feature type="compositionally biased region" description="Low complexity" evidence="1">
    <location>
        <begin position="349"/>
        <end position="362"/>
    </location>
</feature>
<keyword evidence="4" id="KW-1185">Reference proteome</keyword>
<gene>
    <name evidence="3" type="ORF">L207DRAFT_243086</name>
</gene>
<evidence type="ECO:0000256" key="2">
    <source>
        <dbReference type="SAM" id="Phobius"/>
    </source>
</evidence>
<name>A0A2J6S2C6_HYAVF</name>
<protein>
    <submittedName>
        <fullName evidence="3">Uncharacterized protein</fullName>
    </submittedName>
</protein>
<keyword evidence="2" id="KW-0812">Transmembrane</keyword>
<dbReference type="PANTHER" id="PTHR42088">
    <property type="entry name" value="YALI0F10131P"/>
    <property type="match status" value="1"/>
</dbReference>
<feature type="compositionally biased region" description="Basic and acidic residues" evidence="1">
    <location>
        <begin position="89"/>
        <end position="98"/>
    </location>
</feature>
<feature type="compositionally biased region" description="Polar residues" evidence="1">
    <location>
        <begin position="317"/>
        <end position="332"/>
    </location>
</feature>